<keyword evidence="10" id="KW-0436">Ligase</keyword>
<dbReference type="Pfam" id="PF13537">
    <property type="entry name" value="GATase_7"/>
    <property type="match status" value="1"/>
</dbReference>
<dbReference type="SUPFAM" id="SSF56235">
    <property type="entry name" value="N-terminal nucleophile aminohydrolases (Ntn hydrolases)"/>
    <property type="match status" value="1"/>
</dbReference>
<evidence type="ECO:0000313" key="10">
    <source>
        <dbReference type="EMBL" id="ABC23823.1"/>
    </source>
</evidence>
<dbReference type="Proteomes" id="UP000001929">
    <property type="component" value="Chromosome"/>
</dbReference>
<dbReference type="EC" id="6.3.5.4" evidence="3"/>
<dbReference type="PIRSF" id="PIRSF001589">
    <property type="entry name" value="Asn_synthetase_glu-h"/>
    <property type="match status" value="1"/>
</dbReference>
<comment type="pathway">
    <text evidence="1">Amino-acid biosynthesis; L-asparagine biosynthesis; L-asparagine from L-aspartate (L-Gln route): step 1/1.</text>
</comment>
<name>Q2RPX2_RHORT</name>
<dbReference type="InterPro" id="IPR029055">
    <property type="entry name" value="Ntn_hydrolases_N"/>
</dbReference>
<evidence type="ECO:0000256" key="2">
    <source>
        <dbReference type="ARBA" id="ARBA00005752"/>
    </source>
</evidence>
<comment type="catalytic activity">
    <reaction evidence="6">
        <text>L-aspartate + L-glutamine + ATP + H2O = L-asparagine + L-glutamate + AMP + diphosphate + H(+)</text>
        <dbReference type="Rhea" id="RHEA:12228"/>
        <dbReference type="ChEBI" id="CHEBI:15377"/>
        <dbReference type="ChEBI" id="CHEBI:15378"/>
        <dbReference type="ChEBI" id="CHEBI:29985"/>
        <dbReference type="ChEBI" id="CHEBI:29991"/>
        <dbReference type="ChEBI" id="CHEBI:30616"/>
        <dbReference type="ChEBI" id="CHEBI:33019"/>
        <dbReference type="ChEBI" id="CHEBI:58048"/>
        <dbReference type="ChEBI" id="CHEBI:58359"/>
        <dbReference type="ChEBI" id="CHEBI:456215"/>
        <dbReference type="EC" id="6.3.5.4"/>
    </reaction>
</comment>
<dbReference type="PATRIC" id="fig|269796.9.peg.3138"/>
<dbReference type="InterPro" id="IPR006426">
    <property type="entry name" value="Asn_synth_AEB"/>
</dbReference>
<protein>
    <recommendedName>
        <fullName evidence="3">asparagine synthase (glutamine-hydrolyzing)</fullName>
        <ecNumber evidence="3">6.3.5.4</ecNumber>
    </recommendedName>
</protein>
<dbReference type="Gene3D" id="3.60.20.10">
    <property type="entry name" value="Glutamine Phosphoribosylpyrophosphate, subunit 1, domain 1"/>
    <property type="match status" value="1"/>
</dbReference>
<feature type="binding site" evidence="7">
    <location>
        <position position="58"/>
    </location>
    <ligand>
        <name>L-glutamine</name>
        <dbReference type="ChEBI" id="CHEBI:58359"/>
    </ligand>
</feature>
<dbReference type="GO" id="GO:0005829">
    <property type="term" value="C:cytosol"/>
    <property type="evidence" value="ECO:0007669"/>
    <property type="project" value="TreeGrafter"/>
</dbReference>
<evidence type="ECO:0000256" key="7">
    <source>
        <dbReference type="PIRSR" id="PIRSR001589-2"/>
    </source>
</evidence>
<proteinExistence type="inferred from homology"/>
<evidence type="ECO:0000259" key="9">
    <source>
        <dbReference type="Pfam" id="PF13537"/>
    </source>
</evidence>
<dbReference type="EMBL" id="CP000230">
    <property type="protein sequence ID" value="ABC23823.1"/>
    <property type="molecule type" value="Genomic_DNA"/>
</dbReference>
<gene>
    <name evidence="10" type="ordered locus">Rru_A3028</name>
</gene>
<dbReference type="InterPro" id="IPR001962">
    <property type="entry name" value="Asn_synthase"/>
</dbReference>
<keyword evidence="4 7" id="KW-0547">Nucleotide-binding</keyword>
<dbReference type="InterPro" id="IPR051786">
    <property type="entry name" value="ASN_synthetase/amidase"/>
</dbReference>
<evidence type="ECO:0000256" key="5">
    <source>
        <dbReference type="ARBA" id="ARBA00022840"/>
    </source>
</evidence>
<feature type="domain" description="Glutamine amidotransferase type-2" evidence="9">
    <location>
        <begin position="28"/>
        <end position="124"/>
    </location>
</feature>
<evidence type="ECO:0000256" key="4">
    <source>
        <dbReference type="ARBA" id="ARBA00022741"/>
    </source>
</evidence>
<dbReference type="InterPro" id="IPR014729">
    <property type="entry name" value="Rossmann-like_a/b/a_fold"/>
</dbReference>
<dbReference type="SUPFAM" id="SSF52402">
    <property type="entry name" value="Adenine nucleotide alpha hydrolases-like"/>
    <property type="match status" value="1"/>
</dbReference>
<evidence type="ECO:0000256" key="3">
    <source>
        <dbReference type="ARBA" id="ARBA00012737"/>
    </source>
</evidence>
<evidence type="ECO:0000256" key="6">
    <source>
        <dbReference type="ARBA" id="ARBA00048741"/>
    </source>
</evidence>
<keyword evidence="5 7" id="KW-0067">ATP-binding</keyword>
<evidence type="ECO:0000256" key="1">
    <source>
        <dbReference type="ARBA" id="ARBA00005187"/>
    </source>
</evidence>
<dbReference type="HOGENOM" id="CLU_014658_3_3_5"/>
<dbReference type="Pfam" id="PF00733">
    <property type="entry name" value="Asn_synthase"/>
    <property type="match status" value="2"/>
</dbReference>
<dbReference type="PhylomeDB" id="Q2RPX2"/>
<sequence>MNGFAGHVVFDRQDGGAGLCGFLPIREGRWRVALAGRLDDRHTSAAALDLPAGRDLADIDLAARAVERWGMDAAAHLLGDFALAAWFGDERRLMLAGDAMGMRTVYYWRGPDRVVFATGLRDLLAMPGVPRAIDEVFVADHLALNYGDDEATFYRDIRKVRPGARVLLSARGIDHHRFHRFDPERRIRLAKDGDYVDHARDLLDRAVADRMRQEKIAIMGSGGLDSACLAVAALRHAPSVPFLTAVPEPGVPTAPTAGHVDERPYVEALAAAFPGLRPEFLSPSPTTDWAPEHWSLTVAGAAPYRMAGNVLWLNEAARRAAALGATSYLTGAVGNLGLTWDGLRGLPCLFKRGRWLRLTRELLLTSRGHPRRLAGLTWRSLLQPLVGRRFDEGDLLAACGLTPATLRRFDMAERLRQRGNDPSFILSPDSRRFRIAALCRNRARRPDGMNSLRGFQGIDNSAPLADLRLVEFCLAIPEDQYLRDGTTRWLSRRLLRAAGVPAMVTDNRRRGYQHPEWFAHLSRARPSLAEQVDRLERSPTASRLIDVERLKRRIADWPETTAAAEAERVGLQVMMQEALNVGAYIAWVEGTN</sequence>
<dbReference type="GO" id="GO:0006529">
    <property type="term" value="P:asparagine biosynthetic process"/>
    <property type="evidence" value="ECO:0007669"/>
    <property type="project" value="InterPro"/>
</dbReference>
<dbReference type="eggNOG" id="COG0367">
    <property type="taxonomic scope" value="Bacteria"/>
</dbReference>
<dbReference type="PANTHER" id="PTHR43284">
    <property type="entry name" value="ASPARAGINE SYNTHETASE (GLUTAMINE-HYDROLYZING)"/>
    <property type="match status" value="1"/>
</dbReference>
<evidence type="ECO:0000313" key="11">
    <source>
        <dbReference type="Proteomes" id="UP000001929"/>
    </source>
</evidence>
<organism evidence="10 11">
    <name type="scientific">Rhodospirillum rubrum (strain ATCC 11170 / ATH 1.1.1 / DSM 467 / LMG 4362 / NCIMB 8255 / S1)</name>
    <dbReference type="NCBI Taxonomy" id="269796"/>
    <lineage>
        <taxon>Bacteria</taxon>
        <taxon>Pseudomonadati</taxon>
        <taxon>Pseudomonadota</taxon>
        <taxon>Alphaproteobacteria</taxon>
        <taxon>Rhodospirillales</taxon>
        <taxon>Rhodospirillaceae</taxon>
        <taxon>Rhodospirillum</taxon>
    </lineage>
</organism>
<dbReference type="STRING" id="269796.Rru_A3028"/>
<keyword evidence="11" id="KW-1185">Reference proteome</keyword>
<dbReference type="InterPro" id="IPR017932">
    <property type="entry name" value="GATase_2_dom"/>
</dbReference>
<dbReference type="PANTHER" id="PTHR43284:SF1">
    <property type="entry name" value="ASPARAGINE SYNTHETASE"/>
    <property type="match status" value="1"/>
</dbReference>
<dbReference type="Gene3D" id="3.40.50.620">
    <property type="entry name" value="HUPs"/>
    <property type="match status" value="2"/>
</dbReference>
<dbReference type="EnsemblBacteria" id="ABC23823">
    <property type="protein sequence ID" value="ABC23823"/>
    <property type="gene ID" value="Rru_A3028"/>
</dbReference>
<comment type="similarity">
    <text evidence="2">Belongs to the asparagine synthetase family.</text>
</comment>
<dbReference type="RefSeq" id="WP_011390776.1">
    <property type="nucleotide sequence ID" value="NC_007643.1"/>
</dbReference>
<reference evidence="10 11" key="1">
    <citation type="journal article" date="2011" name="Stand. Genomic Sci.">
        <title>Complete genome sequence of Rhodospirillum rubrum type strain (S1).</title>
        <authorList>
            <person name="Munk A.C."/>
            <person name="Copeland A."/>
            <person name="Lucas S."/>
            <person name="Lapidus A."/>
            <person name="Del Rio T.G."/>
            <person name="Barry K."/>
            <person name="Detter J.C."/>
            <person name="Hammon N."/>
            <person name="Israni S."/>
            <person name="Pitluck S."/>
            <person name="Brettin T."/>
            <person name="Bruce D."/>
            <person name="Han C."/>
            <person name="Tapia R."/>
            <person name="Gilna P."/>
            <person name="Schmutz J."/>
            <person name="Larimer F."/>
            <person name="Land M."/>
            <person name="Kyrpides N.C."/>
            <person name="Mavromatis K."/>
            <person name="Richardson P."/>
            <person name="Rohde M."/>
            <person name="Goker M."/>
            <person name="Klenk H.P."/>
            <person name="Zhang Y."/>
            <person name="Roberts G.P."/>
            <person name="Reslewic S."/>
            <person name="Schwartz D.C."/>
        </authorList>
    </citation>
    <scope>NUCLEOTIDE SEQUENCE [LARGE SCALE GENOMIC DNA]</scope>
    <source>
        <strain evidence="11">ATCC 11170 / ATH 1.1.1 / DSM 467 / LMG 4362 / NCIMB 8255 / S1</strain>
    </source>
</reference>
<evidence type="ECO:0000259" key="8">
    <source>
        <dbReference type="Pfam" id="PF00733"/>
    </source>
</evidence>
<dbReference type="GO" id="GO:0005524">
    <property type="term" value="F:ATP binding"/>
    <property type="evidence" value="ECO:0007669"/>
    <property type="project" value="UniProtKB-KW"/>
</dbReference>
<feature type="domain" description="Asparagine synthetase" evidence="8">
    <location>
        <begin position="199"/>
        <end position="273"/>
    </location>
</feature>
<dbReference type="GO" id="GO:0004066">
    <property type="term" value="F:asparagine synthase (glutamine-hydrolyzing) activity"/>
    <property type="evidence" value="ECO:0007669"/>
    <property type="project" value="UniProtKB-EC"/>
</dbReference>
<dbReference type="KEGG" id="rru:Rru_A3028"/>
<dbReference type="AlphaFoldDB" id="Q2RPX2"/>
<feature type="domain" description="Asparagine synthetase" evidence="8">
    <location>
        <begin position="456"/>
        <end position="576"/>
    </location>
</feature>
<accession>Q2RPX2</accession>